<dbReference type="HAMAP" id="MF_00013">
    <property type="entry name" value="LipB"/>
    <property type="match status" value="1"/>
</dbReference>
<dbReference type="PANTHER" id="PTHR10993">
    <property type="entry name" value="OCTANOYLTRANSFERASE"/>
    <property type="match status" value="1"/>
</dbReference>
<comment type="function">
    <text evidence="4 5 6">Catalyzes the transfer of endogenously produced octanoic acid from octanoyl-acyl-carrier-protein onto the lipoyl domains of lipoate-dependent enzymes. Lipoyl-ACP can also act as a substrate although octanoyl-ACP is likely to be the physiological substrate.</text>
</comment>
<reference evidence="8 9" key="1">
    <citation type="journal article" date="2023" name="Microorganisms">
        <title>Thiorhodovibrio frisius and Trv. litoralis spp. nov., Two Novel Members from a Clade of Fastidious Purple Sulfur Bacteria That Exhibit Unique Red-Shifted Light-Harvesting Capabilities.</title>
        <authorList>
            <person name="Methner A."/>
            <person name="Kuzyk S.B."/>
            <person name="Petersen J."/>
            <person name="Bauer S."/>
            <person name="Brinkmann H."/>
            <person name="Sichau K."/>
            <person name="Wanner G."/>
            <person name="Wolf J."/>
            <person name="Neumann-Schaal M."/>
            <person name="Henke P."/>
            <person name="Tank M."/>
            <person name="Sproer C."/>
            <person name="Bunk B."/>
            <person name="Overmann J."/>
        </authorList>
    </citation>
    <scope>NUCLEOTIDE SEQUENCE [LARGE SCALE GENOMIC DNA]</scope>
    <source>
        <strain evidence="8 9">DSM 6702</strain>
    </source>
</reference>
<proteinExistence type="inferred from homology"/>
<evidence type="ECO:0000259" key="7">
    <source>
        <dbReference type="PROSITE" id="PS51733"/>
    </source>
</evidence>
<comment type="miscellaneous">
    <text evidence="5">In the reaction, the free carboxyl group of octanoic acid is attached via an amide linkage to the epsilon-amino group of a specific lysine residue of lipoyl domains of lipoate-dependent enzymes.</text>
</comment>
<evidence type="ECO:0000256" key="2">
    <source>
        <dbReference type="ARBA" id="ARBA00022679"/>
    </source>
</evidence>
<dbReference type="InterPro" id="IPR004143">
    <property type="entry name" value="BPL_LPL_catalytic"/>
</dbReference>
<dbReference type="NCBIfam" id="NF010922">
    <property type="entry name" value="PRK14342.1"/>
    <property type="match status" value="1"/>
</dbReference>
<evidence type="ECO:0000256" key="6">
    <source>
        <dbReference type="PIRNR" id="PIRNR016262"/>
    </source>
</evidence>
<comment type="similarity">
    <text evidence="5 6">Belongs to the LipB family.</text>
</comment>
<keyword evidence="5" id="KW-0963">Cytoplasm</keyword>
<dbReference type="PROSITE" id="PS01313">
    <property type="entry name" value="LIPB"/>
    <property type="match status" value="1"/>
</dbReference>
<comment type="subcellular location">
    <subcellularLocation>
        <location evidence="5">Cytoplasm</location>
    </subcellularLocation>
</comment>
<protein>
    <recommendedName>
        <fullName evidence="5 6">Octanoyltransferase</fullName>
        <ecNumber evidence="5 6">2.3.1.181</ecNumber>
    </recommendedName>
    <alternativeName>
        <fullName evidence="5">Lipoate-protein ligase B</fullName>
    </alternativeName>
    <alternativeName>
        <fullName evidence="5">Lipoyl/octanoyl transferase</fullName>
    </alternativeName>
    <alternativeName>
        <fullName evidence="5">Octanoyl-[acyl-carrier-protein]-protein N-octanoyltransferase</fullName>
    </alternativeName>
</protein>
<dbReference type="InterPro" id="IPR045864">
    <property type="entry name" value="aa-tRNA-synth_II/BPL/LPL"/>
</dbReference>
<feature type="binding site" evidence="5">
    <location>
        <begin position="116"/>
        <end position="118"/>
    </location>
    <ligand>
        <name>substrate</name>
    </ligand>
</feature>
<dbReference type="Proteomes" id="UP001432180">
    <property type="component" value="Chromosome"/>
</dbReference>
<dbReference type="NCBIfam" id="TIGR00214">
    <property type="entry name" value="lipB"/>
    <property type="match status" value="1"/>
</dbReference>
<dbReference type="InterPro" id="IPR020605">
    <property type="entry name" value="Octanoyltransferase_CS"/>
</dbReference>
<dbReference type="InterPro" id="IPR000544">
    <property type="entry name" value="Octanoyltransferase"/>
</dbReference>
<dbReference type="GO" id="GO:0033819">
    <property type="term" value="F:lipoyl(octanoyl) transferase activity"/>
    <property type="evidence" value="ECO:0007669"/>
    <property type="project" value="UniProtKB-EC"/>
</dbReference>
<evidence type="ECO:0000313" key="9">
    <source>
        <dbReference type="Proteomes" id="UP001432180"/>
    </source>
</evidence>
<dbReference type="PIRSF" id="PIRSF016262">
    <property type="entry name" value="LPLase"/>
    <property type="match status" value="1"/>
</dbReference>
<feature type="binding site" evidence="5">
    <location>
        <begin position="49"/>
        <end position="56"/>
    </location>
    <ligand>
        <name>substrate</name>
    </ligand>
</feature>
<dbReference type="Gene3D" id="3.30.930.10">
    <property type="entry name" value="Bira Bifunctional Protein, Domain 2"/>
    <property type="match status" value="1"/>
</dbReference>
<dbReference type="EMBL" id="CP121472">
    <property type="protein sequence ID" value="WPL19918.1"/>
    <property type="molecule type" value="Genomic_DNA"/>
</dbReference>
<comment type="pathway">
    <text evidence="1 5 6">Protein modification; protein lipoylation via endogenous pathway; protein N(6)-(lipoyl)lysine from octanoyl-[acyl-carrier-protein]: step 1/2.</text>
</comment>
<name>A0ABZ0SIJ5_9GAMM</name>
<dbReference type="SUPFAM" id="SSF55681">
    <property type="entry name" value="Class II aaRS and biotin synthetases"/>
    <property type="match status" value="1"/>
</dbReference>
<dbReference type="EC" id="2.3.1.181" evidence="5 6"/>
<feature type="binding site" evidence="5">
    <location>
        <begin position="129"/>
        <end position="131"/>
    </location>
    <ligand>
        <name>substrate</name>
    </ligand>
</feature>
<keyword evidence="2 5" id="KW-0808">Transferase</keyword>
<dbReference type="PANTHER" id="PTHR10993:SF7">
    <property type="entry name" value="LIPOYLTRANSFERASE 2, MITOCHONDRIAL-RELATED"/>
    <property type="match status" value="1"/>
</dbReference>
<dbReference type="CDD" id="cd16444">
    <property type="entry name" value="LipB"/>
    <property type="match status" value="1"/>
</dbReference>
<comment type="catalytic activity">
    <reaction evidence="5 6">
        <text>octanoyl-[ACP] + L-lysyl-[protein] = N(6)-octanoyl-L-lysyl-[protein] + holo-[ACP] + H(+)</text>
        <dbReference type="Rhea" id="RHEA:17665"/>
        <dbReference type="Rhea" id="RHEA-COMP:9636"/>
        <dbReference type="Rhea" id="RHEA-COMP:9685"/>
        <dbReference type="Rhea" id="RHEA-COMP:9752"/>
        <dbReference type="Rhea" id="RHEA-COMP:9928"/>
        <dbReference type="ChEBI" id="CHEBI:15378"/>
        <dbReference type="ChEBI" id="CHEBI:29969"/>
        <dbReference type="ChEBI" id="CHEBI:64479"/>
        <dbReference type="ChEBI" id="CHEBI:78463"/>
        <dbReference type="ChEBI" id="CHEBI:78809"/>
        <dbReference type="EC" id="2.3.1.181"/>
    </reaction>
</comment>
<dbReference type="Pfam" id="PF21948">
    <property type="entry name" value="LplA-B_cat"/>
    <property type="match status" value="1"/>
</dbReference>
<feature type="domain" description="BPL/LPL catalytic" evidence="7">
    <location>
        <begin position="10"/>
        <end position="184"/>
    </location>
</feature>
<keyword evidence="3 5" id="KW-0012">Acyltransferase</keyword>
<feature type="active site" description="Acyl-thioester intermediate" evidence="5">
    <location>
        <position position="147"/>
    </location>
</feature>
<gene>
    <name evidence="5 8" type="primary">lipB</name>
    <name evidence="8" type="ORF">Thiowin_05073</name>
</gene>
<evidence type="ECO:0000313" key="8">
    <source>
        <dbReference type="EMBL" id="WPL19918.1"/>
    </source>
</evidence>
<organism evidence="8 9">
    <name type="scientific">Thiorhodovibrio winogradskyi</name>
    <dbReference type="NCBI Taxonomy" id="77007"/>
    <lineage>
        <taxon>Bacteria</taxon>
        <taxon>Pseudomonadati</taxon>
        <taxon>Pseudomonadota</taxon>
        <taxon>Gammaproteobacteria</taxon>
        <taxon>Chromatiales</taxon>
        <taxon>Chromatiaceae</taxon>
        <taxon>Thiorhodovibrio</taxon>
    </lineage>
</organism>
<sequence>MVGFTDARDAASADELWVLEHYPVFTLGQAGRREHLLNPDKIPVIQSDRGGQVTYHGPGQLVVYVLLDLRRRGLGVRQLVSLLEQAVIALLAIQGIGAYSKAGAPGVYVTDAKIAALGLRVRRGCSYHGLALNVAMDLTPFSRIHPCGYPGLKVTQMADLGCDLSMDSIAAALVDQLCRLLGSV</sequence>
<keyword evidence="9" id="KW-1185">Reference proteome</keyword>
<dbReference type="PROSITE" id="PS51733">
    <property type="entry name" value="BPL_LPL_CATALYTIC"/>
    <property type="match status" value="1"/>
</dbReference>
<evidence type="ECO:0000256" key="1">
    <source>
        <dbReference type="ARBA" id="ARBA00004821"/>
    </source>
</evidence>
<accession>A0ABZ0SIJ5</accession>
<evidence type="ECO:0000256" key="4">
    <source>
        <dbReference type="ARBA" id="ARBA00024732"/>
    </source>
</evidence>
<evidence type="ECO:0000256" key="5">
    <source>
        <dbReference type="HAMAP-Rule" id="MF_00013"/>
    </source>
</evidence>
<evidence type="ECO:0000256" key="3">
    <source>
        <dbReference type="ARBA" id="ARBA00023315"/>
    </source>
</evidence>
<dbReference type="RefSeq" id="WP_328985676.1">
    <property type="nucleotide sequence ID" value="NZ_CP121472.1"/>
</dbReference>
<feature type="site" description="Lowers pKa of active site Cys" evidence="5">
    <location>
        <position position="113"/>
    </location>
</feature>